<feature type="chain" id="PRO_5029599486" description="Tll0287-like domain-containing protein" evidence="1">
    <location>
        <begin position="25"/>
        <end position="206"/>
    </location>
</feature>
<feature type="domain" description="Tll0287-like" evidence="2">
    <location>
        <begin position="65"/>
        <end position="201"/>
    </location>
</feature>
<dbReference type="AlphaFoldDB" id="A0A6T9Y4H1"/>
<dbReference type="EMBL" id="LR812090">
    <property type="protein sequence ID" value="CAB9495754.1"/>
    <property type="molecule type" value="Genomic_DNA"/>
</dbReference>
<name>A0A6T9Y4H1_ALTMA</name>
<feature type="signal peptide" evidence="1">
    <location>
        <begin position="1"/>
        <end position="24"/>
    </location>
</feature>
<reference evidence="3 4" key="1">
    <citation type="submission" date="2020-06" db="EMBL/GenBank/DDBJ databases">
        <authorList>
            <person name="Duchaud E."/>
        </authorList>
    </citation>
    <scope>NUCLEOTIDE SEQUENCE [LARGE SCALE GENOMIC DNA]</scope>
    <source>
        <strain evidence="3">Alteromonas fortis</strain>
    </source>
</reference>
<dbReference type="InterPro" id="IPR021796">
    <property type="entry name" value="Tll0287-like_dom"/>
</dbReference>
<evidence type="ECO:0000256" key="1">
    <source>
        <dbReference type="SAM" id="SignalP"/>
    </source>
</evidence>
<evidence type="ECO:0000313" key="3">
    <source>
        <dbReference type="EMBL" id="CAB9495754.1"/>
    </source>
</evidence>
<organism evidence="3 4">
    <name type="scientific">Alteromonas macleodii</name>
    <name type="common">Pseudoalteromonas macleodii</name>
    <dbReference type="NCBI Taxonomy" id="28108"/>
    <lineage>
        <taxon>Bacteria</taxon>
        <taxon>Pseudomonadati</taxon>
        <taxon>Pseudomonadota</taxon>
        <taxon>Gammaproteobacteria</taxon>
        <taxon>Alteromonadales</taxon>
        <taxon>Alteromonadaceae</taxon>
        <taxon>Alteromonas/Salinimonas group</taxon>
        <taxon>Alteromonas</taxon>
    </lineage>
</organism>
<evidence type="ECO:0000313" key="4">
    <source>
        <dbReference type="Proteomes" id="UP000509458"/>
    </source>
</evidence>
<protein>
    <recommendedName>
        <fullName evidence="2">Tll0287-like domain-containing protein</fullName>
    </recommendedName>
</protein>
<evidence type="ECO:0000259" key="2">
    <source>
        <dbReference type="Pfam" id="PF11845"/>
    </source>
</evidence>
<dbReference type="Pfam" id="PF11845">
    <property type="entry name" value="Tll0287-like"/>
    <property type="match status" value="1"/>
</dbReference>
<dbReference type="PROSITE" id="PS51257">
    <property type="entry name" value="PROKAR_LIPOPROTEIN"/>
    <property type="match status" value="1"/>
</dbReference>
<gene>
    <name evidence="3" type="ORF">ALFOR1_70123</name>
</gene>
<dbReference type="RefSeq" id="WP_179984892.1">
    <property type="nucleotide sequence ID" value="NZ_LR812090.1"/>
</dbReference>
<keyword evidence="1" id="KW-0732">Signal</keyword>
<sequence>MNKYVALMALSTILSAMLSSCSLAEKPQMTNIDAQEGEAQIKIKQAKGHVKALGAGLKTRLQQAIRSGGLTAGVEECQLAAGPIADSLSKNGWSVGRTSLKVRNPDNAPDGWEREQLAHFSGLLEKNKLTSEPLKRPLDAYQYDDESGEFRYMMAIEQGQLCMACHGTNVAPAVKDVIAKHYPDDQATGFTVGDLRGAFTLTYQPE</sequence>
<accession>A0A6T9Y4H1</accession>
<proteinExistence type="predicted"/>
<dbReference type="Proteomes" id="UP000509458">
    <property type="component" value="Chromosome"/>
</dbReference>